<feature type="compositionally biased region" description="Basic and acidic residues" evidence="1">
    <location>
        <begin position="729"/>
        <end position="747"/>
    </location>
</feature>
<dbReference type="Pfam" id="PF03133">
    <property type="entry name" value="TTL"/>
    <property type="match status" value="1"/>
</dbReference>
<dbReference type="GO" id="GO:0070737">
    <property type="term" value="F:protein-glycine ligase activity, elongating"/>
    <property type="evidence" value="ECO:0007669"/>
    <property type="project" value="TreeGrafter"/>
</dbReference>
<dbReference type="PANTHER" id="PTHR46810:SF1">
    <property type="entry name" value="INACTIVE POLYGLYCYLASE TTLL10"/>
    <property type="match status" value="1"/>
</dbReference>
<comment type="caution">
    <text evidence="2">The sequence shown here is derived from an EMBL/GenBank/DDBJ whole genome shotgun (WGS) entry which is preliminary data.</text>
</comment>
<gene>
    <name evidence="2" type="ORF">Q5P01_007379</name>
</gene>
<feature type="region of interest" description="Disordered" evidence="1">
    <location>
        <begin position="713"/>
        <end position="759"/>
    </location>
</feature>
<feature type="region of interest" description="Disordered" evidence="1">
    <location>
        <begin position="44"/>
        <end position="108"/>
    </location>
</feature>
<keyword evidence="3" id="KW-1185">Reference proteome</keyword>
<evidence type="ECO:0000313" key="3">
    <source>
        <dbReference type="Proteomes" id="UP001187415"/>
    </source>
</evidence>
<dbReference type="InterPro" id="IPR027752">
    <property type="entry name" value="TTLL10"/>
</dbReference>
<feature type="compositionally biased region" description="Basic and acidic residues" evidence="1">
    <location>
        <begin position="579"/>
        <end position="595"/>
    </location>
</feature>
<evidence type="ECO:0000256" key="1">
    <source>
        <dbReference type="SAM" id="MobiDB-lite"/>
    </source>
</evidence>
<organism evidence="2 3">
    <name type="scientific">Channa striata</name>
    <name type="common">Snakehead murrel</name>
    <name type="synonym">Ophicephalus striatus</name>
    <dbReference type="NCBI Taxonomy" id="64152"/>
    <lineage>
        <taxon>Eukaryota</taxon>
        <taxon>Metazoa</taxon>
        <taxon>Chordata</taxon>
        <taxon>Craniata</taxon>
        <taxon>Vertebrata</taxon>
        <taxon>Euteleostomi</taxon>
        <taxon>Actinopterygii</taxon>
        <taxon>Neopterygii</taxon>
        <taxon>Teleostei</taxon>
        <taxon>Neoteleostei</taxon>
        <taxon>Acanthomorphata</taxon>
        <taxon>Anabantaria</taxon>
        <taxon>Anabantiformes</taxon>
        <taxon>Channoidei</taxon>
        <taxon>Channidae</taxon>
        <taxon>Channa</taxon>
    </lineage>
</organism>
<dbReference type="InterPro" id="IPR004344">
    <property type="entry name" value="TTL/TTLL_fam"/>
</dbReference>
<protein>
    <recommendedName>
        <fullName evidence="4">Inactive polyglycylase TTLL10</fullName>
    </recommendedName>
</protein>
<dbReference type="Gene3D" id="3.30.470.20">
    <property type="entry name" value="ATP-grasp fold, B domain"/>
    <property type="match status" value="1"/>
</dbReference>
<dbReference type="PANTHER" id="PTHR46810">
    <property type="entry name" value="INACTIVE POLYGLYCYLASE TTLL10"/>
    <property type="match status" value="1"/>
</dbReference>
<accession>A0AA88N4K1</accession>
<feature type="region of interest" description="Disordered" evidence="1">
    <location>
        <begin position="573"/>
        <end position="657"/>
    </location>
</feature>
<dbReference type="PROSITE" id="PS51221">
    <property type="entry name" value="TTL"/>
    <property type="match status" value="1"/>
</dbReference>
<evidence type="ECO:0008006" key="4">
    <source>
        <dbReference type="Google" id="ProtNLM"/>
    </source>
</evidence>
<name>A0AA88N4K1_CHASR</name>
<dbReference type="SUPFAM" id="SSF56059">
    <property type="entry name" value="Glutathione synthetase ATP-binding domain-like"/>
    <property type="match status" value="1"/>
</dbReference>
<feature type="compositionally biased region" description="Basic and acidic residues" evidence="1">
    <location>
        <begin position="48"/>
        <end position="58"/>
    </location>
</feature>
<feature type="compositionally biased region" description="Basic residues" evidence="1">
    <location>
        <begin position="645"/>
        <end position="656"/>
    </location>
</feature>
<dbReference type="AlphaFoldDB" id="A0AA88N4K1"/>
<evidence type="ECO:0000313" key="2">
    <source>
        <dbReference type="EMBL" id="KAK2851103.1"/>
    </source>
</evidence>
<reference evidence="2" key="1">
    <citation type="submission" date="2023-07" db="EMBL/GenBank/DDBJ databases">
        <title>Chromosome-level Genome Assembly of Striped Snakehead (Channa striata).</title>
        <authorList>
            <person name="Liu H."/>
        </authorList>
    </citation>
    <scope>NUCLEOTIDE SEQUENCE</scope>
    <source>
        <strain evidence="2">Gz</strain>
        <tissue evidence="2">Muscle</tissue>
    </source>
</reference>
<sequence>MLSLPRDRQTARHTHTFTFQDPCSPKKSTTHVEIMPSKCWVEPCSEGQAKDTTQKEQQGEAAAGEEVENFFVDNQPTESCRQEKAAGGGVRPAPDHSGMGGVTSEDVQETKSISHMIISKDSRDRGSVTGAGLMKRYLWKSSPRSLPICSSRDREQQIEDPQGPGPFYFIGGANGAEIVSQYCESKGWKRIYNKHREDFKLKWCETKSPSNYCNFREGEQLLYQVPNNKVLTTKIGLLHSLRDYERVCSKVKHCHRLRRLKMEEFIPTTFRMDVKEEREAFFAQQKDMCNSESHMWICKPTGLNQGRGIFLLRNQDDIAAFKLKLHHIKDSQANRKMHYRRPQAHIVQHYIQNPLLLKGKKFDVRSYLLIACTAPFMVFFRHGYVRLTCDLYDPSSNNLSAHLTNQYMQKKNPLYSELKEDTVWSMERFNAHVNEKFQVAKGLPRDWVLGSFAKRMQQIMIQCFLAAKFKLRSRLGFFDLIGCDFLIDEEFKVWLLELNCNPALHTNCEVLKEVIPSTVVETLDLTLEIFNKCRLRQNILPLASQREFVLLYNGVFSPNSTLACRKSNTVSEFQQKTSKKNERSQHKSEKEEKCVHFAPSNNSKNVSVSPERSSSSVSVQHGSSASVTSPPPQSSPSMQGCSYLHSKKVVSRKKPRPRAELKMNRCILRYHLKAADDPKHPKAKLIKHKTNKQMRIIMSMSSPALTKGMSTCGIPEKRQFSQGSGRSVCADKRERGEKNGKEERRVNTESLVFDEKEEL</sequence>
<dbReference type="Proteomes" id="UP001187415">
    <property type="component" value="Unassembled WGS sequence"/>
</dbReference>
<feature type="compositionally biased region" description="Low complexity" evidence="1">
    <location>
        <begin position="600"/>
        <end position="628"/>
    </location>
</feature>
<dbReference type="EMBL" id="JAUPFM010000005">
    <property type="protein sequence ID" value="KAK2851103.1"/>
    <property type="molecule type" value="Genomic_DNA"/>
</dbReference>
<proteinExistence type="predicted"/>